<dbReference type="NCBIfam" id="NF047705">
    <property type="entry name" value="slr1659_superfam"/>
    <property type="match status" value="1"/>
</dbReference>
<dbReference type="RefSeq" id="WP_011382883.1">
    <property type="nucleotide sequence ID" value="NC_007626.1"/>
</dbReference>
<dbReference type="InterPro" id="IPR036513">
    <property type="entry name" value="STAS_dom_sf"/>
</dbReference>
<dbReference type="AlphaFoldDB" id="Q2WA82"/>
<reference evidence="2 3" key="1">
    <citation type="journal article" date="2005" name="DNA Res.">
        <title>Complete genome sequence of the facultative anaerobic magnetotactic bacterium Magnetospirillum sp. strain AMB-1.</title>
        <authorList>
            <person name="Matsunaga T."/>
            <person name="Okamura Y."/>
            <person name="Fukuda Y."/>
            <person name="Wahyudi A.T."/>
            <person name="Murase Y."/>
            <person name="Takeyama H."/>
        </authorList>
    </citation>
    <scope>NUCLEOTIDE SEQUENCE [LARGE SCALE GENOMIC DNA]</scope>
    <source>
        <strain evidence="3">ATCC 700264 / AMB-1</strain>
    </source>
</reference>
<evidence type="ECO:0000259" key="1">
    <source>
        <dbReference type="PROSITE" id="PS50801"/>
    </source>
</evidence>
<gene>
    <name evidence="2" type="ordered locus">amb0439</name>
</gene>
<organism evidence="2 3">
    <name type="scientific">Paramagnetospirillum magneticum (strain ATCC 700264 / AMB-1)</name>
    <name type="common">Magnetospirillum magneticum</name>
    <dbReference type="NCBI Taxonomy" id="342108"/>
    <lineage>
        <taxon>Bacteria</taxon>
        <taxon>Pseudomonadati</taxon>
        <taxon>Pseudomonadota</taxon>
        <taxon>Alphaproteobacteria</taxon>
        <taxon>Rhodospirillales</taxon>
        <taxon>Magnetospirillaceae</taxon>
        <taxon>Paramagnetospirillum</taxon>
    </lineage>
</organism>
<dbReference type="Proteomes" id="UP000007058">
    <property type="component" value="Chromosome"/>
</dbReference>
<evidence type="ECO:0000313" key="3">
    <source>
        <dbReference type="Proteomes" id="UP000007058"/>
    </source>
</evidence>
<accession>Q2WA82</accession>
<keyword evidence="3" id="KW-1185">Reference proteome</keyword>
<proteinExistence type="predicted"/>
<dbReference type="HOGENOM" id="CLU_136789_0_0_5"/>
<dbReference type="STRING" id="342108.amb0439"/>
<dbReference type="OrthoDB" id="9805711at2"/>
<sequence length="114" mass="12540">MQTLIQGDQHSVEWDAATKTVALKGILRLNGLQEYAPIATLLSEAVPEGAMVLDLRELEFLNSSGIAMLSKFVIEIRNRKTVDLCVVGSKAVAWQGKSLVNLCKLMPSLRMEII</sequence>
<name>Q2WA82_PARM1</name>
<feature type="domain" description="STAS" evidence="1">
    <location>
        <begin position="51"/>
        <end position="114"/>
    </location>
</feature>
<protein>
    <submittedName>
        <fullName evidence="2">Uncharacterized conserved protein</fullName>
    </submittedName>
</protein>
<dbReference type="InterPro" id="IPR002645">
    <property type="entry name" value="STAS_dom"/>
</dbReference>
<dbReference type="EMBL" id="AP007255">
    <property type="protein sequence ID" value="BAE49243.1"/>
    <property type="molecule type" value="Genomic_DNA"/>
</dbReference>
<dbReference type="SUPFAM" id="SSF52091">
    <property type="entry name" value="SpoIIaa-like"/>
    <property type="match status" value="1"/>
</dbReference>
<dbReference type="Gene3D" id="3.30.750.24">
    <property type="entry name" value="STAS domain"/>
    <property type="match status" value="1"/>
</dbReference>
<dbReference type="KEGG" id="mag:amb0439"/>
<evidence type="ECO:0000313" key="2">
    <source>
        <dbReference type="EMBL" id="BAE49243.1"/>
    </source>
</evidence>
<dbReference type="PROSITE" id="PS50801">
    <property type="entry name" value="STAS"/>
    <property type="match status" value="1"/>
</dbReference>